<dbReference type="Proteomes" id="UP000242263">
    <property type="component" value="Unassembled WGS sequence"/>
</dbReference>
<dbReference type="AlphaFoldDB" id="A0A2I1M4K6"/>
<sequence length="64" mass="7276">MWDSGFKQSYNMKFAGYSISIKSDGKTTEVFFGTLVDNSVNESQMKFVLDSLDTQGIKVDNDYF</sequence>
<reference evidence="1 2" key="1">
    <citation type="submission" date="2017-12" db="EMBL/GenBank/DDBJ databases">
        <title>Phylogenetic diversity of female urinary microbiome.</title>
        <authorList>
            <person name="Thomas-White K."/>
            <person name="Wolfe A.J."/>
        </authorList>
    </citation>
    <scope>NUCLEOTIDE SEQUENCE [LARGE SCALE GENOMIC DNA]</scope>
    <source>
        <strain evidence="1 2">UMB0064</strain>
    </source>
</reference>
<accession>A0A2I1M4K6</accession>
<gene>
    <name evidence="1" type="ORF">CYJ32_06105</name>
</gene>
<proteinExistence type="predicted"/>
<organism evidence="1 2">
    <name type="scientific">Alloscardovia omnicolens</name>
    <dbReference type="NCBI Taxonomy" id="419015"/>
    <lineage>
        <taxon>Bacteria</taxon>
        <taxon>Bacillati</taxon>
        <taxon>Actinomycetota</taxon>
        <taxon>Actinomycetes</taxon>
        <taxon>Bifidobacteriales</taxon>
        <taxon>Bifidobacteriaceae</taxon>
        <taxon>Alloscardovia</taxon>
    </lineage>
</organism>
<evidence type="ECO:0000313" key="2">
    <source>
        <dbReference type="Proteomes" id="UP000242263"/>
    </source>
</evidence>
<dbReference type="EMBL" id="PKGU01000003">
    <property type="protein sequence ID" value="PKZ15062.1"/>
    <property type="molecule type" value="Genomic_DNA"/>
</dbReference>
<protein>
    <submittedName>
        <fullName evidence="1">Uncharacterized protein</fullName>
    </submittedName>
</protein>
<comment type="caution">
    <text evidence="1">The sequence shown here is derived from an EMBL/GenBank/DDBJ whole genome shotgun (WGS) entry which is preliminary data.</text>
</comment>
<name>A0A2I1M4K6_9BIFI</name>
<dbReference type="RefSeq" id="WP_049207154.1">
    <property type="nucleotide sequence ID" value="NZ_CBDEIH010000025.1"/>
</dbReference>
<evidence type="ECO:0000313" key="1">
    <source>
        <dbReference type="EMBL" id="PKZ15062.1"/>
    </source>
</evidence>